<dbReference type="AlphaFoldDB" id="A0A066ZA76"/>
<accession>A0A066ZA76</accession>
<dbReference type="EMBL" id="JNBY01000050">
    <property type="protein sequence ID" value="KDN87075.1"/>
    <property type="molecule type" value="Genomic_DNA"/>
</dbReference>
<reference evidence="2 3" key="1">
    <citation type="submission" date="2014-05" db="EMBL/GenBank/DDBJ databases">
        <title>Draft Genome Sequence of Kitasatospora cheerisanensis KCTC 2395.</title>
        <authorList>
            <person name="Nam D.H."/>
        </authorList>
    </citation>
    <scope>NUCLEOTIDE SEQUENCE [LARGE SCALE GENOMIC DNA]</scope>
    <source>
        <strain evidence="2 3">KCTC 2395</strain>
    </source>
</reference>
<evidence type="ECO:0000256" key="1">
    <source>
        <dbReference type="SAM" id="MobiDB-lite"/>
    </source>
</evidence>
<protein>
    <submittedName>
        <fullName evidence="2">Uncharacterized protein</fullName>
    </submittedName>
</protein>
<evidence type="ECO:0000313" key="3">
    <source>
        <dbReference type="Proteomes" id="UP000027178"/>
    </source>
</evidence>
<gene>
    <name evidence="2" type="ORF">KCH_11600</name>
</gene>
<dbReference type="HOGENOM" id="CLU_2844036_0_0_11"/>
<comment type="caution">
    <text evidence="2">The sequence shown here is derived from an EMBL/GenBank/DDBJ whole genome shotgun (WGS) entry which is preliminary data.</text>
</comment>
<feature type="compositionally biased region" description="Basic residues" evidence="1">
    <location>
        <begin position="38"/>
        <end position="47"/>
    </location>
</feature>
<sequence>MAAPPGGEALLTRQHRAPDRHPTAAVRGPVVPGAGRSARGRRNTRARRAVVQGGAVNAAGAAGRR</sequence>
<dbReference type="Proteomes" id="UP000027178">
    <property type="component" value="Unassembled WGS sequence"/>
</dbReference>
<proteinExistence type="predicted"/>
<name>A0A066ZA76_9ACTN</name>
<organism evidence="2 3">
    <name type="scientific">Kitasatospora cheerisanensis KCTC 2395</name>
    <dbReference type="NCBI Taxonomy" id="1348663"/>
    <lineage>
        <taxon>Bacteria</taxon>
        <taxon>Bacillati</taxon>
        <taxon>Actinomycetota</taxon>
        <taxon>Actinomycetes</taxon>
        <taxon>Kitasatosporales</taxon>
        <taxon>Streptomycetaceae</taxon>
        <taxon>Kitasatospora</taxon>
    </lineage>
</organism>
<feature type="region of interest" description="Disordered" evidence="1">
    <location>
        <begin position="1"/>
        <end position="47"/>
    </location>
</feature>
<evidence type="ECO:0000313" key="2">
    <source>
        <dbReference type="EMBL" id="KDN87075.1"/>
    </source>
</evidence>
<keyword evidence="3" id="KW-1185">Reference proteome</keyword>